<reference evidence="4" key="1">
    <citation type="submission" date="2016-10" db="EMBL/GenBank/DDBJ databases">
        <authorList>
            <person name="Varghese N."/>
            <person name="Submissions S."/>
        </authorList>
    </citation>
    <scope>NUCLEOTIDE SEQUENCE [LARGE SCALE GENOMIC DNA]</scope>
    <source>
        <strain evidence="4">DSM 26922</strain>
    </source>
</reference>
<dbReference type="InterPro" id="IPR012495">
    <property type="entry name" value="TadE-like_dom"/>
</dbReference>
<keyword evidence="4" id="KW-1185">Reference proteome</keyword>
<dbReference type="EMBL" id="FNOI01000001">
    <property type="protein sequence ID" value="SDW07475.1"/>
    <property type="molecule type" value="Genomic_DNA"/>
</dbReference>
<evidence type="ECO:0000259" key="2">
    <source>
        <dbReference type="Pfam" id="PF07811"/>
    </source>
</evidence>
<keyword evidence="1" id="KW-1133">Transmembrane helix</keyword>
<dbReference type="Proteomes" id="UP000199441">
    <property type="component" value="Unassembled WGS sequence"/>
</dbReference>
<keyword evidence="1" id="KW-0812">Transmembrane</keyword>
<dbReference type="STRING" id="670155.SAMN04488001_0219"/>
<dbReference type="Pfam" id="PF07811">
    <property type="entry name" value="TadE"/>
    <property type="match status" value="1"/>
</dbReference>
<organism evidence="3 4">
    <name type="scientific">Litoreibacter albidus</name>
    <dbReference type="NCBI Taxonomy" id="670155"/>
    <lineage>
        <taxon>Bacteria</taxon>
        <taxon>Pseudomonadati</taxon>
        <taxon>Pseudomonadota</taxon>
        <taxon>Alphaproteobacteria</taxon>
        <taxon>Rhodobacterales</taxon>
        <taxon>Roseobacteraceae</taxon>
        <taxon>Litoreibacter</taxon>
    </lineage>
</organism>
<name>A0A1H2QK63_9RHOB</name>
<sequence length="143" mass="15130">MPHSMQHILTRFRRDASGAVAIEFVLIAPILFMLLFGTVTLGYFVGINHSVSQLAAGAARASVAGLDQTERREIAEAYLGEVGSRYPLLAADAVASTVTFSGSDPEGVTIQVNYEVDGSLLGIANGFLGLDMETIDGSAYLAY</sequence>
<proteinExistence type="predicted"/>
<keyword evidence="1" id="KW-0472">Membrane</keyword>
<evidence type="ECO:0000313" key="4">
    <source>
        <dbReference type="Proteomes" id="UP000199441"/>
    </source>
</evidence>
<dbReference type="RefSeq" id="WP_394195770.1">
    <property type="nucleotide sequence ID" value="NZ_JBHOGC010000001.1"/>
</dbReference>
<evidence type="ECO:0000256" key="1">
    <source>
        <dbReference type="SAM" id="Phobius"/>
    </source>
</evidence>
<protein>
    <submittedName>
        <fullName evidence="3">TadE-like protein</fullName>
    </submittedName>
</protein>
<feature type="domain" description="TadE-like" evidence="2">
    <location>
        <begin position="18"/>
        <end position="60"/>
    </location>
</feature>
<feature type="transmembrane region" description="Helical" evidence="1">
    <location>
        <begin position="20"/>
        <end position="45"/>
    </location>
</feature>
<dbReference type="AlphaFoldDB" id="A0A1H2QK63"/>
<gene>
    <name evidence="3" type="ORF">SAMN04488001_0219</name>
</gene>
<accession>A0A1H2QK63</accession>
<evidence type="ECO:0000313" key="3">
    <source>
        <dbReference type="EMBL" id="SDW07475.1"/>
    </source>
</evidence>